<protein>
    <submittedName>
        <fullName evidence="1">Uncharacterized protein</fullName>
    </submittedName>
</protein>
<name>A0AAD4MS64_9BILA</name>
<dbReference type="AlphaFoldDB" id="A0AAD4MS64"/>
<organism evidence="1 2">
    <name type="scientific">Ditylenchus destructor</name>
    <dbReference type="NCBI Taxonomy" id="166010"/>
    <lineage>
        <taxon>Eukaryota</taxon>
        <taxon>Metazoa</taxon>
        <taxon>Ecdysozoa</taxon>
        <taxon>Nematoda</taxon>
        <taxon>Chromadorea</taxon>
        <taxon>Rhabditida</taxon>
        <taxon>Tylenchina</taxon>
        <taxon>Tylenchomorpha</taxon>
        <taxon>Sphaerularioidea</taxon>
        <taxon>Anguinidae</taxon>
        <taxon>Anguininae</taxon>
        <taxon>Ditylenchus</taxon>
    </lineage>
</organism>
<gene>
    <name evidence="1" type="ORF">DdX_17018</name>
</gene>
<sequence length="303" mass="34650">MLAQHKICMATKEYSKFTAVKEVAENQGEIRPIFAASPTISAMGKTARLKRNVTPRTVSASSVLWSRPLSRITVEADVLMWPTLSAKLCKFSALSVIPKPRPPKLPNQRIDLIQDRVQKIGPACHHWPSNVLFHTSTLFIHHIQPIQATPEPTKRPLNSGSILLEVVFDSYRSQTEMVWHFERKFAFDWTDDTIFDGLNYSATSVINRDNSAPLSLGEFVTRALEVLKNNESIKNTGTVLGENRWKLWDKLNVQDHFYSMEVWDERYSDYVYAFDGVTPTLLRPVKDGAKYRIRFGKAVLLKW</sequence>
<dbReference type="EMBL" id="JAKKPZ010000162">
    <property type="protein sequence ID" value="KAI1699926.1"/>
    <property type="molecule type" value="Genomic_DNA"/>
</dbReference>
<proteinExistence type="predicted"/>
<evidence type="ECO:0000313" key="2">
    <source>
        <dbReference type="Proteomes" id="UP001201812"/>
    </source>
</evidence>
<accession>A0AAD4MS64</accession>
<evidence type="ECO:0000313" key="1">
    <source>
        <dbReference type="EMBL" id="KAI1699926.1"/>
    </source>
</evidence>
<keyword evidence="2" id="KW-1185">Reference proteome</keyword>
<reference evidence="1" key="1">
    <citation type="submission" date="2022-01" db="EMBL/GenBank/DDBJ databases">
        <title>Genome Sequence Resource for Two Populations of Ditylenchus destructor, the Migratory Endoparasitic Phytonematode.</title>
        <authorList>
            <person name="Zhang H."/>
            <person name="Lin R."/>
            <person name="Xie B."/>
        </authorList>
    </citation>
    <scope>NUCLEOTIDE SEQUENCE</scope>
    <source>
        <strain evidence="1">BazhouSP</strain>
    </source>
</reference>
<dbReference type="Proteomes" id="UP001201812">
    <property type="component" value="Unassembled WGS sequence"/>
</dbReference>
<comment type="caution">
    <text evidence="1">The sequence shown here is derived from an EMBL/GenBank/DDBJ whole genome shotgun (WGS) entry which is preliminary data.</text>
</comment>